<feature type="domain" description="HTH marR-type" evidence="4">
    <location>
        <begin position="17"/>
        <end position="155"/>
    </location>
</feature>
<dbReference type="PATRIC" id="fig|123899.6.peg.2344"/>
<name>A0A157SJP6_9BORD</name>
<dbReference type="Gene3D" id="1.10.10.10">
    <property type="entry name" value="Winged helix-like DNA-binding domain superfamily/Winged helix DNA-binding domain"/>
    <property type="match status" value="1"/>
</dbReference>
<dbReference type="eggNOG" id="COG1846">
    <property type="taxonomic scope" value="Bacteria"/>
</dbReference>
<evidence type="ECO:0000256" key="1">
    <source>
        <dbReference type="ARBA" id="ARBA00023015"/>
    </source>
</evidence>
<proteinExistence type="predicted"/>
<dbReference type="Proteomes" id="UP000076825">
    <property type="component" value="Chromosome 1"/>
</dbReference>
<accession>A0A157SJP6</accession>
<sequence length="180" mass="20385">MKKKDDPSISLVVEGAGVHLFKELASFRLNMLASHWSRLAAESNQRDFELDPREWRILGMLGSYAPMSLQGLAREVNIDKSLASRAVSLMTERGLLQRESDETDGRGIQLSLTAKGKRLYRKVFPTAVQRNEDLLAVLSSEEREVFDRALDRLTAHACETLARAREQQHKKKRKPTPSPD</sequence>
<dbReference type="InterPro" id="IPR036388">
    <property type="entry name" value="WH-like_DNA-bd_sf"/>
</dbReference>
<dbReference type="PROSITE" id="PS50995">
    <property type="entry name" value="HTH_MARR_2"/>
    <property type="match status" value="1"/>
</dbReference>
<dbReference type="PANTHER" id="PTHR35790">
    <property type="entry name" value="HTH-TYPE TRANSCRIPTIONAL REGULATOR PCHR"/>
    <property type="match status" value="1"/>
</dbReference>
<dbReference type="STRING" id="123899.SAMEA3906487_02357"/>
<dbReference type="GO" id="GO:0003700">
    <property type="term" value="F:DNA-binding transcription factor activity"/>
    <property type="evidence" value="ECO:0007669"/>
    <property type="project" value="InterPro"/>
</dbReference>
<organism evidence="5 6">
    <name type="scientific">Bordetella trematum</name>
    <dbReference type="NCBI Taxonomy" id="123899"/>
    <lineage>
        <taxon>Bacteria</taxon>
        <taxon>Pseudomonadati</taxon>
        <taxon>Pseudomonadota</taxon>
        <taxon>Betaproteobacteria</taxon>
        <taxon>Burkholderiales</taxon>
        <taxon>Alcaligenaceae</taxon>
        <taxon>Bordetella</taxon>
    </lineage>
</organism>
<dbReference type="PRINTS" id="PR00598">
    <property type="entry name" value="HTHMARR"/>
</dbReference>
<dbReference type="AlphaFoldDB" id="A0A157SJP6"/>
<dbReference type="InterPro" id="IPR036390">
    <property type="entry name" value="WH_DNA-bd_sf"/>
</dbReference>
<keyword evidence="1" id="KW-0805">Transcription regulation</keyword>
<evidence type="ECO:0000313" key="5">
    <source>
        <dbReference type="EMBL" id="SAI70682.1"/>
    </source>
</evidence>
<evidence type="ECO:0000256" key="3">
    <source>
        <dbReference type="ARBA" id="ARBA00023163"/>
    </source>
</evidence>
<evidence type="ECO:0000313" key="6">
    <source>
        <dbReference type="Proteomes" id="UP000076825"/>
    </source>
</evidence>
<keyword evidence="2" id="KW-0238">DNA-binding</keyword>
<reference evidence="5 6" key="1">
    <citation type="submission" date="2016-04" db="EMBL/GenBank/DDBJ databases">
        <authorList>
            <consortium name="Pathogen Informatics"/>
        </authorList>
    </citation>
    <scope>NUCLEOTIDE SEQUENCE [LARGE SCALE GENOMIC DNA]</scope>
    <source>
        <strain evidence="5 6">H044680328</strain>
    </source>
</reference>
<evidence type="ECO:0000256" key="2">
    <source>
        <dbReference type="ARBA" id="ARBA00023125"/>
    </source>
</evidence>
<gene>
    <name evidence="5" type="primary">mexR</name>
    <name evidence="5" type="ORF">SAMEA3906487_02357</name>
</gene>
<dbReference type="Pfam" id="PF12802">
    <property type="entry name" value="MarR_2"/>
    <property type="match status" value="1"/>
</dbReference>
<dbReference type="PANTHER" id="PTHR35790:SF4">
    <property type="entry name" value="HTH-TYPE TRANSCRIPTIONAL REGULATOR PCHR"/>
    <property type="match status" value="1"/>
</dbReference>
<dbReference type="EMBL" id="LT546645">
    <property type="protein sequence ID" value="SAI70682.1"/>
    <property type="molecule type" value="Genomic_DNA"/>
</dbReference>
<dbReference type="SMART" id="SM00347">
    <property type="entry name" value="HTH_MARR"/>
    <property type="match status" value="1"/>
</dbReference>
<dbReference type="SUPFAM" id="SSF46785">
    <property type="entry name" value="Winged helix' DNA-binding domain"/>
    <property type="match status" value="1"/>
</dbReference>
<dbReference type="KEGG" id="btrm:SAMEA390648702357"/>
<dbReference type="InterPro" id="IPR052067">
    <property type="entry name" value="Metal_resp_HTH_trans_reg"/>
</dbReference>
<keyword evidence="6" id="KW-1185">Reference proteome</keyword>
<dbReference type="GO" id="GO:0003677">
    <property type="term" value="F:DNA binding"/>
    <property type="evidence" value="ECO:0007669"/>
    <property type="project" value="UniProtKB-KW"/>
</dbReference>
<keyword evidence="3" id="KW-0804">Transcription</keyword>
<protein>
    <submittedName>
        <fullName evidence="5">MarR family transcriptional regulator</fullName>
    </submittedName>
</protein>
<evidence type="ECO:0000259" key="4">
    <source>
        <dbReference type="PROSITE" id="PS50995"/>
    </source>
</evidence>
<dbReference type="OrthoDB" id="8682420at2"/>
<dbReference type="InterPro" id="IPR000835">
    <property type="entry name" value="HTH_MarR-typ"/>
</dbReference>
<dbReference type="RefSeq" id="WP_025518241.1">
    <property type="nucleotide sequence ID" value="NZ_CP016340.1"/>
</dbReference>